<dbReference type="InterPro" id="IPR006145">
    <property type="entry name" value="PsdUridine_synth_RsuA/RluA"/>
</dbReference>
<name>A0A1G7UQ18_9PROT</name>
<dbReference type="GO" id="GO:0000455">
    <property type="term" value="P:enzyme-directed rRNA pseudouridine synthesis"/>
    <property type="evidence" value="ECO:0007669"/>
    <property type="project" value="UniProtKB-ARBA"/>
</dbReference>
<dbReference type="PROSITE" id="PS50889">
    <property type="entry name" value="S4"/>
    <property type="match status" value="1"/>
</dbReference>
<accession>A0A1G7UQ18</accession>
<evidence type="ECO:0000259" key="8">
    <source>
        <dbReference type="SMART" id="SM00363"/>
    </source>
</evidence>
<dbReference type="OrthoDB" id="9807213at2"/>
<dbReference type="RefSeq" id="WP_090022050.1">
    <property type="nucleotide sequence ID" value="NZ_FNCE01000016.1"/>
</dbReference>
<dbReference type="SUPFAM" id="SSF55174">
    <property type="entry name" value="Alpha-L RNA-binding motif"/>
    <property type="match status" value="1"/>
</dbReference>
<dbReference type="InterPro" id="IPR020094">
    <property type="entry name" value="TruA/RsuA/RluB/E/F_N"/>
</dbReference>
<dbReference type="SUPFAM" id="SSF55120">
    <property type="entry name" value="Pseudouridine synthase"/>
    <property type="match status" value="1"/>
</dbReference>
<dbReference type="NCBIfam" id="TIGR00093">
    <property type="entry name" value="pseudouridine synthase"/>
    <property type="match status" value="1"/>
</dbReference>
<gene>
    <name evidence="9" type="ORF">SAMN05216241_1165</name>
</gene>
<protein>
    <recommendedName>
        <fullName evidence="6">Pseudouridine synthase</fullName>
        <ecNumber evidence="6">5.4.99.-</ecNumber>
    </recommendedName>
</protein>
<dbReference type="Gene3D" id="3.30.70.580">
    <property type="entry name" value="Pseudouridine synthase I, catalytic domain, N-terminal subdomain"/>
    <property type="match status" value="1"/>
</dbReference>
<dbReference type="PANTHER" id="PTHR47683:SF3">
    <property type="entry name" value="RIBOSOMAL LARGE SUBUNIT PSEUDOURIDINE SYNTHASE B"/>
    <property type="match status" value="1"/>
</dbReference>
<feature type="compositionally biased region" description="Basic residues" evidence="7">
    <location>
        <begin position="259"/>
        <end position="279"/>
    </location>
</feature>
<dbReference type="Gene3D" id="3.10.290.10">
    <property type="entry name" value="RNA-binding S4 domain"/>
    <property type="match status" value="1"/>
</dbReference>
<evidence type="ECO:0000313" key="10">
    <source>
        <dbReference type="Proteomes" id="UP000199415"/>
    </source>
</evidence>
<keyword evidence="10" id="KW-1185">Reference proteome</keyword>
<dbReference type="EMBL" id="FNCE01000016">
    <property type="protein sequence ID" value="SDG49695.1"/>
    <property type="molecule type" value="Genomic_DNA"/>
</dbReference>
<dbReference type="PROSITE" id="PS01149">
    <property type="entry name" value="PSI_RSU"/>
    <property type="match status" value="1"/>
</dbReference>
<dbReference type="Gene3D" id="3.30.70.1560">
    <property type="entry name" value="Alpha-L RNA-binding motif"/>
    <property type="match status" value="1"/>
</dbReference>
<dbReference type="InterPro" id="IPR000748">
    <property type="entry name" value="PsdUridine_synth_RsuA/RluB/E/F"/>
</dbReference>
<evidence type="ECO:0000256" key="4">
    <source>
        <dbReference type="ARBA" id="ARBA00023235"/>
    </source>
</evidence>
<dbReference type="InterPro" id="IPR018496">
    <property type="entry name" value="PsdUridine_synth_RsuA/RluB_CS"/>
</dbReference>
<feature type="region of interest" description="Disordered" evidence="7">
    <location>
        <begin position="242"/>
        <end position="279"/>
    </location>
</feature>
<dbReference type="CDD" id="cd00165">
    <property type="entry name" value="S4"/>
    <property type="match status" value="1"/>
</dbReference>
<dbReference type="InterPro" id="IPR002942">
    <property type="entry name" value="S4_RNA-bd"/>
</dbReference>
<dbReference type="InterPro" id="IPR050343">
    <property type="entry name" value="RsuA_PseudoU_synthase"/>
</dbReference>
<comment type="similarity">
    <text evidence="2 6">Belongs to the pseudouridine synthase RsuA family.</text>
</comment>
<evidence type="ECO:0000256" key="5">
    <source>
        <dbReference type="PROSITE-ProRule" id="PRU00182"/>
    </source>
</evidence>
<dbReference type="EC" id="5.4.99.-" evidence="6"/>
<organism evidence="9 10">
    <name type="scientific">Limimonas halophila</name>
    <dbReference type="NCBI Taxonomy" id="1082479"/>
    <lineage>
        <taxon>Bacteria</taxon>
        <taxon>Pseudomonadati</taxon>
        <taxon>Pseudomonadota</taxon>
        <taxon>Alphaproteobacteria</taxon>
        <taxon>Rhodospirillales</taxon>
        <taxon>Rhodovibrionaceae</taxon>
        <taxon>Limimonas</taxon>
    </lineage>
</organism>
<feature type="domain" description="RNA-binding S4" evidence="8">
    <location>
        <begin position="17"/>
        <end position="74"/>
    </location>
</feature>
<evidence type="ECO:0000313" key="9">
    <source>
        <dbReference type="EMBL" id="SDG49695.1"/>
    </source>
</evidence>
<dbReference type="STRING" id="1082479.SAMN05216241_1165"/>
<comment type="catalytic activity">
    <reaction evidence="1">
        <text>a uridine in RNA = a pseudouridine in RNA</text>
        <dbReference type="Rhea" id="RHEA:48348"/>
        <dbReference type="Rhea" id="RHEA-COMP:12068"/>
        <dbReference type="Rhea" id="RHEA-COMP:12069"/>
        <dbReference type="ChEBI" id="CHEBI:65314"/>
        <dbReference type="ChEBI" id="CHEBI:65315"/>
    </reaction>
</comment>
<dbReference type="InterPro" id="IPR036986">
    <property type="entry name" value="S4_RNA-bd_sf"/>
</dbReference>
<keyword evidence="3 5" id="KW-0694">RNA-binding</keyword>
<evidence type="ECO:0000256" key="1">
    <source>
        <dbReference type="ARBA" id="ARBA00000073"/>
    </source>
</evidence>
<keyword evidence="4 6" id="KW-0413">Isomerase</keyword>
<dbReference type="Pfam" id="PF01479">
    <property type="entry name" value="S4"/>
    <property type="match status" value="1"/>
</dbReference>
<dbReference type="InterPro" id="IPR020103">
    <property type="entry name" value="PsdUridine_synth_cat_dom_sf"/>
</dbReference>
<dbReference type="GO" id="GO:0120159">
    <property type="term" value="F:rRNA pseudouridine synthase activity"/>
    <property type="evidence" value="ECO:0007669"/>
    <property type="project" value="UniProtKB-ARBA"/>
</dbReference>
<dbReference type="Pfam" id="PF00849">
    <property type="entry name" value="PseudoU_synth_2"/>
    <property type="match status" value="1"/>
</dbReference>
<dbReference type="PANTHER" id="PTHR47683">
    <property type="entry name" value="PSEUDOURIDINE SYNTHASE FAMILY PROTEIN-RELATED"/>
    <property type="match status" value="1"/>
</dbReference>
<dbReference type="Proteomes" id="UP000199415">
    <property type="component" value="Unassembled WGS sequence"/>
</dbReference>
<evidence type="ECO:0000256" key="7">
    <source>
        <dbReference type="SAM" id="MobiDB-lite"/>
    </source>
</evidence>
<evidence type="ECO:0000256" key="2">
    <source>
        <dbReference type="ARBA" id="ARBA00008348"/>
    </source>
</evidence>
<proteinExistence type="inferred from homology"/>
<dbReference type="AlphaFoldDB" id="A0A1G7UQ18"/>
<reference evidence="9 10" key="1">
    <citation type="submission" date="2016-10" db="EMBL/GenBank/DDBJ databases">
        <authorList>
            <person name="de Groot N.N."/>
        </authorList>
    </citation>
    <scope>NUCLEOTIDE SEQUENCE [LARGE SCALE GENOMIC DNA]</scope>
    <source>
        <strain evidence="9 10">DSM 25584</strain>
    </source>
</reference>
<dbReference type="SMART" id="SM00363">
    <property type="entry name" value="S4"/>
    <property type="match status" value="1"/>
</dbReference>
<evidence type="ECO:0000256" key="3">
    <source>
        <dbReference type="ARBA" id="ARBA00022884"/>
    </source>
</evidence>
<evidence type="ECO:0000256" key="6">
    <source>
        <dbReference type="RuleBase" id="RU003887"/>
    </source>
</evidence>
<dbReference type="GO" id="GO:0003723">
    <property type="term" value="F:RNA binding"/>
    <property type="evidence" value="ECO:0007669"/>
    <property type="project" value="UniProtKB-KW"/>
</dbReference>
<dbReference type="InterPro" id="IPR042092">
    <property type="entry name" value="PsdUridine_s_RsuA/RluB/E/F_cat"/>
</dbReference>
<sequence>MSDPTEDTPDPAGRTGERVAKLIARTGVCSRRAAERLVAEGRVTLDGEPITDPATRVDDPARLAADGVTLPAQPPTRLFRYHKPRGRVVAAHDPHGRPTIYDDLPAEMPRVMPVGRLDVASEGLLLLTNDGELKRRLEHPETGWTRRYRARVHGTVDEKALASLENGITIDGVTYGAIRATFDRRTGANAWLSVSLREGKNREVRRVLDHLGMRVNRLMRVAYGPFQLGQLKKGHASEVAPKVLREQLGIDAPGERPTGRAKAKPKKRKPRDAHRRRTA</sequence>